<dbReference type="Pfam" id="PF14689">
    <property type="entry name" value="SPOB_a"/>
    <property type="match status" value="1"/>
</dbReference>
<reference evidence="5 6" key="1">
    <citation type="submission" date="2023-11" db="EMBL/GenBank/DDBJ databases">
        <title>Bacillus jintuensis, isolated from a mudflat on the Beibu Gulf coast.</title>
        <authorList>
            <person name="Li M."/>
        </authorList>
    </citation>
    <scope>NUCLEOTIDE SEQUENCE [LARGE SCALE GENOMIC DNA]</scope>
    <source>
        <strain evidence="5 6">31A1R</strain>
        <plasmid evidence="5">unnamed</plasmid>
    </source>
</reference>
<accession>A0ABU5IUJ2</accession>
<comment type="caution">
    <text evidence="5">The sequence shown here is derived from an EMBL/GenBank/DDBJ whole genome shotgun (WGS) entry which is preliminary data.</text>
</comment>
<evidence type="ECO:0000256" key="3">
    <source>
        <dbReference type="ARBA" id="ARBA00022777"/>
    </source>
</evidence>
<evidence type="ECO:0000259" key="4">
    <source>
        <dbReference type="SMART" id="SM01317"/>
    </source>
</evidence>
<dbReference type="Proteomes" id="UP001290455">
    <property type="component" value="Unassembled WGS sequence"/>
</dbReference>
<geneLocation type="plasmid" evidence="5">
    <name>unnamed</name>
</geneLocation>
<dbReference type="RefSeq" id="WP_322445368.1">
    <property type="nucleotide sequence ID" value="NZ_JAXOFX010000002.1"/>
</dbReference>
<keyword evidence="3" id="KW-0418">Kinase</keyword>
<proteinExistence type="predicted"/>
<dbReference type="Gene3D" id="1.10.287.130">
    <property type="match status" value="1"/>
</dbReference>
<protein>
    <submittedName>
        <fullName evidence="5">Sporulation initiation phosphotransferase B</fullName>
    </submittedName>
</protein>
<keyword evidence="6" id="KW-1185">Reference proteome</keyword>
<gene>
    <name evidence="5" type="ORF">SM124_03580</name>
</gene>
<keyword evidence="2" id="KW-0808">Transferase</keyword>
<organism evidence="5 6">
    <name type="scientific">Robertmurraya mangrovi</name>
    <dbReference type="NCBI Taxonomy" id="3098077"/>
    <lineage>
        <taxon>Bacteria</taxon>
        <taxon>Bacillati</taxon>
        <taxon>Bacillota</taxon>
        <taxon>Bacilli</taxon>
        <taxon>Bacillales</taxon>
        <taxon>Bacillaceae</taxon>
        <taxon>Robertmurraya</taxon>
    </lineage>
</organism>
<evidence type="ECO:0000256" key="2">
    <source>
        <dbReference type="ARBA" id="ARBA00022679"/>
    </source>
</evidence>
<feature type="domain" description="Sporulation initiation phosphotransferase B C-terminal" evidence="4">
    <location>
        <begin position="59"/>
        <end position="172"/>
    </location>
</feature>
<dbReference type="SMART" id="SM01317">
    <property type="entry name" value="SPOB_ab"/>
    <property type="match status" value="1"/>
</dbReference>
<dbReference type="Pfam" id="PF14682">
    <property type="entry name" value="SPOB_ab"/>
    <property type="match status" value="1"/>
</dbReference>
<dbReference type="SUPFAM" id="SSF55890">
    <property type="entry name" value="Sporulation response regulatory protein Spo0B"/>
    <property type="match status" value="1"/>
</dbReference>
<evidence type="ECO:0000256" key="1">
    <source>
        <dbReference type="ARBA" id="ARBA00022553"/>
    </source>
</evidence>
<dbReference type="Gene3D" id="3.30.565.30">
    <property type="entry name" value="Sporulation initiation phosphotransferase B (SpoOB), C-terminal domain"/>
    <property type="match status" value="1"/>
</dbReference>
<dbReference type="EMBL" id="JAXOFX010000002">
    <property type="protein sequence ID" value="MDZ5470827.1"/>
    <property type="molecule type" value="Genomic_DNA"/>
</dbReference>
<keyword evidence="1" id="KW-0597">Phosphoprotein</keyword>
<dbReference type="InterPro" id="IPR037100">
    <property type="entry name" value="Spo0B_C_sf"/>
</dbReference>
<dbReference type="InterPro" id="IPR016122">
    <property type="entry name" value="SpoOB_C"/>
</dbReference>
<keyword evidence="5" id="KW-0614">Plasmid</keyword>
<dbReference type="InterPro" id="IPR039506">
    <property type="entry name" value="SPOB_a"/>
</dbReference>
<sequence>MKKNWTTVEVLGHARHDWLNKIQLIKGNLALNKIDRAKEIINEIVVEAQEQSKLSNMKIPQFASLLLTYNWESHSFQVEFEVLDDSANRNRLISDDIITNWTSSFFEILNSCVKTFHENYLSVTIEQQSNGTRFFFDFRGIITEKEQLMEFLSRESSMEVNVHEVSEQELALEVFLPFSE</sequence>
<evidence type="ECO:0000313" key="5">
    <source>
        <dbReference type="EMBL" id="MDZ5470827.1"/>
    </source>
</evidence>
<evidence type="ECO:0000313" key="6">
    <source>
        <dbReference type="Proteomes" id="UP001290455"/>
    </source>
</evidence>
<name>A0ABU5IUJ2_9BACI</name>
<dbReference type="InterPro" id="IPR016120">
    <property type="entry name" value="Sig_transdc_His_kin_SpoOB"/>
</dbReference>